<protein>
    <submittedName>
        <fullName evidence="5">Exocyst complex component EXO84B</fullName>
    </submittedName>
</protein>
<accession>A0AAD7Q984</accession>
<dbReference type="PANTHER" id="PTHR21426">
    <property type="entry name" value="EXOCYST COMPLEX COMPONENT 8"/>
    <property type="match status" value="1"/>
</dbReference>
<dbReference type="PANTHER" id="PTHR21426:SF13">
    <property type="entry name" value="OS08G0566700 PROTEIN"/>
    <property type="match status" value="1"/>
</dbReference>
<dbReference type="GO" id="GO:0006887">
    <property type="term" value="P:exocytosis"/>
    <property type="evidence" value="ECO:0007669"/>
    <property type="project" value="UniProtKB-KW"/>
</dbReference>
<dbReference type="Pfam" id="PF16528">
    <property type="entry name" value="Exo84_C"/>
    <property type="match status" value="1"/>
</dbReference>
<dbReference type="InterPro" id="IPR032403">
    <property type="entry name" value="Exo84_C"/>
</dbReference>
<evidence type="ECO:0000313" key="5">
    <source>
        <dbReference type="EMBL" id="KAJ7977204.1"/>
    </source>
</evidence>
<dbReference type="GO" id="GO:0000145">
    <property type="term" value="C:exocyst"/>
    <property type="evidence" value="ECO:0007669"/>
    <property type="project" value="InterPro"/>
</dbReference>
<dbReference type="InterPro" id="IPR016159">
    <property type="entry name" value="Cullin_repeat-like_dom_sf"/>
</dbReference>
<keyword evidence="6" id="KW-1185">Reference proteome</keyword>
<evidence type="ECO:0000259" key="4">
    <source>
        <dbReference type="Pfam" id="PF16528"/>
    </source>
</evidence>
<dbReference type="Gene3D" id="1.20.58.1220">
    <property type="entry name" value="Exo84p, C-terminal helical domain"/>
    <property type="match status" value="1"/>
</dbReference>
<dbReference type="EMBL" id="JARAOO010000003">
    <property type="protein sequence ID" value="KAJ7977204.1"/>
    <property type="molecule type" value="Genomic_DNA"/>
</dbReference>
<keyword evidence="3" id="KW-0268">Exocytosis</keyword>
<organism evidence="5 6">
    <name type="scientific">Quillaja saponaria</name>
    <name type="common">Soap bark tree</name>
    <dbReference type="NCBI Taxonomy" id="32244"/>
    <lineage>
        <taxon>Eukaryota</taxon>
        <taxon>Viridiplantae</taxon>
        <taxon>Streptophyta</taxon>
        <taxon>Embryophyta</taxon>
        <taxon>Tracheophyta</taxon>
        <taxon>Spermatophyta</taxon>
        <taxon>Magnoliopsida</taxon>
        <taxon>eudicotyledons</taxon>
        <taxon>Gunneridae</taxon>
        <taxon>Pentapetalae</taxon>
        <taxon>rosids</taxon>
        <taxon>fabids</taxon>
        <taxon>Fabales</taxon>
        <taxon>Quillajaceae</taxon>
        <taxon>Quillaja</taxon>
    </lineage>
</organism>
<gene>
    <name evidence="5" type="ORF">O6P43_006867</name>
</gene>
<evidence type="ECO:0000256" key="3">
    <source>
        <dbReference type="ARBA" id="ARBA00022483"/>
    </source>
</evidence>
<dbReference type="SUPFAM" id="SSF74788">
    <property type="entry name" value="Cullin repeat-like"/>
    <property type="match status" value="1"/>
</dbReference>
<feature type="domain" description="Exocyst component Exo84 C-terminal" evidence="4">
    <location>
        <begin position="31"/>
        <end position="215"/>
    </location>
</feature>
<dbReference type="Gene3D" id="1.20.58.1210">
    <property type="entry name" value="Exo84p, N-terminal helical domain"/>
    <property type="match status" value="1"/>
</dbReference>
<evidence type="ECO:0000256" key="1">
    <source>
        <dbReference type="ARBA" id="ARBA00007210"/>
    </source>
</evidence>
<sequence length="675" mass="76239">MKILSKETIHAIIEDDACAVPPPPSELEVHINDVSETLDTLLSENRIDEALTILECEDENFQGIQFENNFPSHELMLYISAISERKDMLILQLTLIADNPRVAAPELQKALAGLCRLGDSHLAVQLLLKYYRSHIVRGTYNLEHSKSSLHGIYIRELAKFVFSMISQAARSFVMLCGESSTYDSELMQWAREETQVFVTCFNKYLKSVSERSGALSTVVEAVQFALSFCSLLETQKLVLRPYLVKHLRPFLEEFLHIHINHFKKVVAIFSVSDNWELGRYLASGIFGEGCFSVVVGQPLQYCLLTNSGRKFLTLLQAITEDVSPLVSLQMGGSVLGELRNLFMEYVVILESALTWDTSMAEKDGGSRINLAESMLQQVSVLANLSTLVGFLTVMVKNIFRSINHTDSEIMGNHSGGHQQTEHENFIQFIEEASNQLRDIFYQKFILRVLSTESSHVPTGDIHNDGHCDSSVCLTPSGILQVFFLELRKLEQLAEENVFELDWLMDLFRELMEAIFVWASKNKLIQATSEENMTMEDTDDSKQFVLDVQFLVEIAMYGGYFSINPLLLVSLMKSTFRSAGLYPIRDVNNDGWAIAAATKTIQKLLELEKTTLPPNKETRGILEEELHTKQSDYAGYYSQEDALSSSENYVDWEEAVATDESGVSIHAEMAPLKYRI</sequence>
<dbReference type="InterPro" id="IPR033961">
    <property type="entry name" value="Exo84"/>
</dbReference>
<reference evidence="5" key="1">
    <citation type="journal article" date="2023" name="Science">
        <title>Elucidation of the pathway for biosynthesis of saponin adjuvants from the soapbark tree.</title>
        <authorList>
            <person name="Reed J."/>
            <person name="Orme A."/>
            <person name="El-Demerdash A."/>
            <person name="Owen C."/>
            <person name="Martin L.B.B."/>
            <person name="Misra R.C."/>
            <person name="Kikuchi S."/>
            <person name="Rejzek M."/>
            <person name="Martin A.C."/>
            <person name="Harkess A."/>
            <person name="Leebens-Mack J."/>
            <person name="Louveau T."/>
            <person name="Stephenson M.J."/>
            <person name="Osbourn A."/>
        </authorList>
    </citation>
    <scope>NUCLEOTIDE SEQUENCE</scope>
    <source>
        <strain evidence="5">S10</strain>
    </source>
</reference>
<dbReference type="InterPro" id="IPR042560">
    <property type="entry name" value="Exo84_C_2"/>
</dbReference>
<keyword evidence="2" id="KW-0813">Transport</keyword>
<dbReference type="GO" id="GO:0006893">
    <property type="term" value="P:Golgi to plasma membrane transport"/>
    <property type="evidence" value="ECO:0007669"/>
    <property type="project" value="TreeGrafter"/>
</dbReference>
<name>A0AAD7Q984_QUISA</name>
<comment type="caution">
    <text evidence="5">The sequence shown here is derived from an EMBL/GenBank/DDBJ whole genome shotgun (WGS) entry which is preliminary data.</text>
</comment>
<dbReference type="KEGG" id="qsa:O6P43_006867"/>
<dbReference type="GO" id="GO:0008104">
    <property type="term" value="P:intracellular protein localization"/>
    <property type="evidence" value="ECO:0007669"/>
    <property type="project" value="TreeGrafter"/>
</dbReference>
<evidence type="ECO:0000313" key="6">
    <source>
        <dbReference type="Proteomes" id="UP001163823"/>
    </source>
</evidence>
<evidence type="ECO:0000256" key="2">
    <source>
        <dbReference type="ARBA" id="ARBA00022448"/>
    </source>
</evidence>
<dbReference type="Proteomes" id="UP001163823">
    <property type="component" value="Chromosome 3"/>
</dbReference>
<dbReference type="AlphaFoldDB" id="A0AAD7Q984"/>
<comment type="similarity">
    <text evidence="1">Belongs to the EXO84 family.</text>
</comment>
<dbReference type="InterPro" id="IPR042561">
    <property type="entry name" value="Exo84_C_1"/>
</dbReference>
<proteinExistence type="inferred from homology"/>